<evidence type="ECO:0000256" key="4">
    <source>
        <dbReference type="ARBA" id="ARBA00023163"/>
    </source>
</evidence>
<evidence type="ECO:0000259" key="9">
    <source>
        <dbReference type="PROSITE" id="PS50039"/>
    </source>
</evidence>
<dbReference type="InterPro" id="IPR001766">
    <property type="entry name" value="Fork_head_dom"/>
</dbReference>
<feature type="region of interest" description="Disordered" evidence="7">
    <location>
        <begin position="307"/>
        <end position="339"/>
    </location>
</feature>
<evidence type="ECO:0000313" key="10">
    <source>
        <dbReference type="EMBL" id="KAH9414466.1"/>
    </source>
</evidence>
<dbReference type="PROSITE" id="PS00657">
    <property type="entry name" value="FORK_HEAD_1"/>
    <property type="match status" value="1"/>
</dbReference>
<dbReference type="EMBL" id="NJHN03000108">
    <property type="protein sequence ID" value="KAH9414466.1"/>
    <property type="molecule type" value="Genomic_DNA"/>
</dbReference>
<evidence type="ECO:0000256" key="2">
    <source>
        <dbReference type="ARBA" id="ARBA00023015"/>
    </source>
</evidence>
<dbReference type="Proteomes" id="UP000887458">
    <property type="component" value="Unassembled WGS sequence"/>
</dbReference>
<feature type="compositionally biased region" description="Pro residues" evidence="7">
    <location>
        <begin position="233"/>
        <end position="242"/>
    </location>
</feature>
<evidence type="ECO:0000256" key="3">
    <source>
        <dbReference type="ARBA" id="ARBA00023125"/>
    </source>
</evidence>
<dbReference type="Gene3D" id="1.10.10.10">
    <property type="entry name" value="Winged helix-like DNA-binding domain superfamily/Winged helix DNA-binding domain"/>
    <property type="match status" value="1"/>
</dbReference>
<dbReference type="Gene3D" id="2.60.200.20">
    <property type="match status" value="1"/>
</dbReference>
<feature type="compositionally biased region" description="Low complexity" evidence="7">
    <location>
        <begin position="75"/>
        <end position="91"/>
    </location>
</feature>
<feature type="region of interest" description="Disordered" evidence="7">
    <location>
        <begin position="1"/>
        <end position="22"/>
    </location>
</feature>
<reference evidence="10 11" key="2">
    <citation type="journal article" date="2022" name="Mol. Biol. Evol.">
        <title>Comparative Genomics Reveals Insights into the Divergent Evolution of Astigmatic Mites and Household Pest Adaptations.</title>
        <authorList>
            <person name="Xiong Q."/>
            <person name="Wan A.T."/>
            <person name="Liu X."/>
            <person name="Fung C.S."/>
            <person name="Xiao X."/>
            <person name="Malainual N."/>
            <person name="Hou J."/>
            <person name="Wang L."/>
            <person name="Wang M."/>
            <person name="Yang K.Y."/>
            <person name="Cui Y."/>
            <person name="Leung E.L."/>
            <person name="Nong W."/>
            <person name="Shin S.K."/>
            <person name="Au S.W."/>
            <person name="Jeong K.Y."/>
            <person name="Chew F.T."/>
            <person name="Hui J.H."/>
            <person name="Leung T.F."/>
            <person name="Tungtrongchitr A."/>
            <person name="Zhong N."/>
            <person name="Liu Z."/>
            <person name="Tsui S.K."/>
        </authorList>
    </citation>
    <scope>NUCLEOTIDE SEQUENCE [LARGE SCALE GENOMIC DNA]</scope>
    <source>
        <strain evidence="10">Derp</strain>
    </source>
</reference>
<feature type="region of interest" description="Disordered" evidence="7">
    <location>
        <begin position="779"/>
        <end position="803"/>
    </location>
</feature>
<dbReference type="SMART" id="SM00339">
    <property type="entry name" value="FH"/>
    <property type="match status" value="1"/>
</dbReference>
<keyword evidence="3 6" id="KW-0238">DNA-binding</keyword>
<reference evidence="10 11" key="1">
    <citation type="journal article" date="2018" name="J. Allergy Clin. Immunol.">
        <title>High-quality assembly of Dermatophagoides pteronyssinus genome and transcriptome reveals a wide range of novel allergens.</title>
        <authorList>
            <person name="Liu X.Y."/>
            <person name="Yang K.Y."/>
            <person name="Wang M.Q."/>
            <person name="Kwok J.S."/>
            <person name="Zeng X."/>
            <person name="Yang Z."/>
            <person name="Xiao X.J."/>
            <person name="Lau C.P."/>
            <person name="Li Y."/>
            <person name="Huang Z.M."/>
            <person name="Ba J.G."/>
            <person name="Yim A.K."/>
            <person name="Ouyang C.Y."/>
            <person name="Ngai S.M."/>
            <person name="Chan T.F."/>
            <person name="Leung E.L."/>
            <person name="Liu L."/>
            <person name="Liu Z.G."/>
            <person name="Tsui S.K."/>
        </authorList>
    </citation>
    <scope>NUCLEOTIDE SEQUENCE [LARGE SCALE GENOMIC DNA]</scope>
    <source>
        <strain evidence="10">Derp</strain>
    </source>
</reference>
<feature type="compositionally biased region" description="Polar residues" evidence="7">
    <location>
        <begin position="249"/>
        <end position="262"/>
    </location>
</feature>
<dbReference type="InterPro" id="IPR036388">
    <property type="entry name" value="WH-like_DNA-bd_sf"/>
</dbReference>
<protein>
    <submittedName>
        <fullName evidence="10">Forkhead box protein K2</fullName>
    </submittedName>
</protein>
<dbReference type="InterPro" id="IPR000253">
    <property type="entry name" value="FHA_dom"/>
</dbReference>
<evidence type="ECO:0000259" key="8">
    <source>
        <dbReference type="PROSITE" id="PS50006"/>
    </source>
</evidence>
<dbReference type="InterPro" id="IPR036390">
    <property type="entry name" value="WH_DNA-bd_sf"/>
</dbReference>
<evidence type="ECO:0000256" key="7">
    <source>
        <dbReference type="SAM" id="MobiDB-lite"/>
    </source>
</evidence>
<organism evidence="10 11">
    <name type="scientific">Dermatophagoides pteronyssinus</name>
    <name type="common">European house dust mite</name>
    <dbReference type="NCBI Taxonomy" id="6956"/>
    <lineage>
        <taxon>Eukaryota</taxon>
        <taxon>Metazoa</taxon>
        <taxon>Ecdysozoa</taxon>
        <taxon>Arthropoda</taxon>
        <taxon>Chelicerata</taxon>
        <taxon>Arachnida</taxon>
        <taxon>Acari</taxon>
        <taxon>Acariformes</taxon>
        <taxon>Sarcoptiformes</taxon>
        <taxon>Astigmata</taxon>
        <taxon>Psoroptidia</taxon>
        <taxon>Analgoidea</taxon>
        <taxon>Pyroglyphidae</taxon>
        <taxon>Dermatophagoidinae</taxon>
        <taxon>Dermatophagoides</taxon>
    </lineage>
</organism>
<comment type="caution">
    <text evidence="10">The sequence shown here is derived from an EMBL/GenBank/DDBJ whole genome shotgun (WGS) entry which is preliminary data.</text>
</comment>
<dbReference type="Pfam" id="PF00250">
    <property type="entry name" value="Forkhead"/>
    <property type="match status" value="1"/>
</dbReference>
<dbReference type="PROSITE" id="PS00658">
    <property type="entry name" value="FORK_HEAD_2"/>
    <property type="match status" value="1"/>
</dbReference>
<dbReference type="PROSITE" id="PS50006">
    <property type="entry name" value="FHA_DOMAIN"/>
    <property type="match status" value="1"/>
</dbReference>
<dbReference type="InterPro" id="IPR018122">
    <property type="entry name" value="TF_fork_head_CS_1"/>
</dbReference>
<feature type="region of interest" description="Disordered" evidence="7">
    <location>
        <begin position="1031"/>
        <end position="1055"/>
    </location>
</feature>
<feature type="compositionally biased region" description="Polar residues" evidence="7">
    <location>
        <begin position="454"/>
        <end position="470"/>
    </location>
</feature>
<feature type="region of interest" description="Disordered" evidence="7">
    <location>
        <begin position="860"/>
        <end position="881"/>
    </location>
</feature>
<gene>
    <name evidence="10" type="primary">FOXK2_2</name>
    <name evidence="10" type="ORF">DERP_014610</name>
</gene>
<comment type="subcellular location">
    <subcellularLocation>
        <location evidence="1 6">Nucleus</location>
    </subcellularLocation>
</comment>
<feature type="compositionally biased region" description="Low complexity" evidence="7">
    <location>
        <begin position="315"/>
        <end position="339"/>
    </location>
</feature>
<name>A0ABQ8IVX4_DERPT</name>
<evidence type="ECO:0000256" key="6">
    <source>
        <dbReference type="PROSITE-ProRule" id="PRU00089"/>
    </source>
</evidence>
<feature type="compositionally biased region" description="Polar residues" evidence="7">
    <location>
        <begin position="1078"/>
        <end position="1087"/>
    </location>
</feature>
<dbReference type="Pfam" id="PF00498">
    <property type="entry name" value="FHA"/>
    <property type="match status" value="1"/>
</dbReference>
<dbReference type="InterPro" id="IPR008984">
    <property type="entry name" value="SMAD_FHA_dom_sf"/>
</dbReference>
<dbReference type="CDD" id="cd20026">
    <property type="entry name" value="FH_FOXK"/>
    <property type="match status" value="1"/>
</dbReference>
<feature type="region of interest" description="Disordered" evidence="7">
    <location>
        <begin position="1078"/>
        <end position="1103"/>
    </location>
</feature>
<dbReference type="SMART" id="SM00240">
    <property type="entry name" value="FHA"/>
    <property type="match status" value="1"/>
</dbReference>
<accession>A0ABQ8IVX4</accession>
<sequence length="1103" mass="122940">MPILTNNNNNSNHHHSIEQQHSNFSTLNKSITETDMAETSTTTTPFNNNNNSSIKYELSNDNHHHQNNDRSSPLSSMKNNNNHSTTTTTNISASDAYDAHVLLSLRSAPASPSSTQPSINWSMINRNNQNNSTNDNDDNINNTGQKFIQSRQIPMAKLEARGFEYLIRGNRTIIGRDSSRGKVDVNMGHSNFISRRHLEIYFESSSSNFFLTCKGKNGVFIDGIFQRRGSPPYKLPPTPIPSPTGTISAANSCPASPRSNSIRFRFGNQHHHQNNQNNNNQTSSTNNNQIHKSEEFHKMVAYAAAAAMSCKQEEQQQQPSSNSNNNQGGNQESSSFSGGNDLLQQQQQQQIKNIKVFHLSPATQQQQQTGTTTTYQQQQQQYAQQHGTPIIASISNNSSHQSIIINHHSNGSNFLKQQQQQNGQATILTTTTTNLATKSSSLQQNNQDRNQIIHTPSQSPLHYSMMDTSSGGAGNGNDEDGKPPYSYAQLIVQAIASAIDKQLTLSGIYTFITKNYPYYRTAEKGWQNSIRHNLSLNRYFLKVPRPSPTHQENIESEIISTGFNVGSIVTPAYLTIPNTENFLINTNNNKIYSSRSAPGSPGSISEENINNNEQQIIIQQQQQQPTSTVITTMTNNNNNIETFPIHQQLTLANGTKQKREKHEENPSSMLMAKNMEHVRYKDNSPIRSSSASASVTSVAKNNIKDDNNIGQLLNNLNDLDKKLQSTFHDLQQRRRYVLGAMIRQMQYTVRRIRMNVTRMQQQLQSVDMAVTQMPLLPRPILTLPSPQPQSSSSAMNQSTPAPPEFTVKQMQINKELIKEIEDRLSMTSKKINDIVVRLNQSLMANIDNAVAGAPDIGVGAAPALESSSPEEQPKPPQEPQPVEIAVSNEERISSRNSSGQDASSAAIRIPVDNANKLLYDLDAQVRQLFDDTTMIPMKEEKSDDNGEMMIDDVQSYSAAAANRELDLFPRQTESNAQQASLLLQLENLEKRLLSTINELQTRRRYFSSTMLRQMYNSVHRIRVNISRIQNQFSAPQSQSQSSGGMGGTRPGQSGMMQNLQQRVTDLQKAVNDIINRVTSTFQPNASKPATGGGSGHHHQLMQQ</sequence>
<feature type="DNA-binding region" description="Fork-head" evidence="6">
    <location>
        <begin position="482"/>
        <end position="545"/>
    </location>
</feature>
<dbReference type="PRINTS" id="PR00053">
    <property type="entry name" value="FORKHEAD"/>
</dbReference>
<keyword evidence="2" id="KW-0805">Transcription regulation</keyword>
<feature type="domain" description="FHA" evidence="8">
    <location>
        <begin position="172"/>
        <end position="226"/>
    </location>
</feature>
<evidence type="ECO:0000313" key="11">
    <source>
        <dbReference type="Proteomes" id="UP000887458"/>
    </source>
</evidence>
<evidence type="ECO:0000256" key="5">
    <source>
        <dbReference type="ARBA" id="ARBA00023242"/>
    </source>
</evidence>
<feature type="compositionally biased region" description="Low complexity" evidence="7">
    <location>
        <begin position="108"/>
        <end position="142"/>
    </location>
</feature>
<feature type="region of interest" description="Disordered" evidence="7">
    <location>
        <begin position="232"/>
        <end position="262"/>
    </location>
</feature>
<dbReference type="InterPro" id="IPR030456">
    <property type="entry name" value="TF_fork_head_CS_2"/>
</dbReference>
<feature type="region of interest" description="Disordered" evidence="7">
    <location>
        <begin position="108"/>
        <end position="143"/>
    </location>
</feature>
<keyword evidence="4" id="KW-0804">Transcription</keyword>
<dbReference type="SUPFAM" id="SSF46785">
    <property type="entry name" value="Winged helix' DNA-binding domain"/>
    <property type="match status" value="1"/>
</dbReference>
<proteinExistence type="predicted"/>
<feature type="compositionally biased region" description="Low complexity" evidence="7">
    <location>
        <begin position="35"/>
        <end position="53"/>
    </location>
</feature>
<feature type="region of interest" description="Disordered" evidence="7">
    <location>
        <begin position="454"/>
        <end position="481"/>
    </location>
</feature>
<dbReference type="PANTHER" id="PTHR45881">
    <property type="entry name" value="CHECKPOINT SUPPRESSOR 1-LIKE, ISOFORM A-RELATED"/>
    <property type="match status" value="1"/>
</dbReference>
<dbReference type="SUPFAM" id="SSF49879">
    <property type="entry name" value="SMAD/FHA domain"/>
    <property type="match status" value="1"/>
</dbReference>
<feature type="domain" description="Fork-head" evidence="9">
    <location>
        <begin position="482"/>
        <end position="545"/>
    </location>
</feature>
<dbReference type="PROSITE" id="PS50039">
    <property type="entry name" value="FORK_HEAD_3"/>
    <property type="match status" value="1"/>
</dbReference>
<evidence type="ECO:0000256" key="1">
    <source>
        <dbReference type="ARBA" id="ARBA00004123"/>
    </source>
</evidence>
<feature type="compositionally biased region" description="Low complexity" evidence="7">
    <location>
        <begin position="1031"/>
        <end position="1042"/>
    </location>
</feature>
<feature type="region of interest" description="Disordered" evidence="7">
    <location>
        <begin position="35"/>
        <end position="91"/>
    </location>
</feature>
<dbReference type="PANTHER" id="PTHR45881:SF7">
    <property type="entry name" value="CHECKPOINT SUPPRESSOR 1-LIKE, ISOFORM A-RELATED"/>
    <property type="match status" value="1"/>
</dbReference>
<feature type="compositionally biased region" description="Low complexity" evidence="7">
    <location>
        <begin position="1"/>
        <end position="11"/>
    </location>
</feature>
<keyword evidence="11" id="KW-1185">Reference proteome</keyword>
<keyword evidence="5 6" id="KW-0539">Nucleus</keyword>
<feature type="compositionally biased region" description="Basic and acidic residues" evidence="7">
    <location>
        <begin position="58"/>
        <end position="68"/>
    </location>
</feature>